<dbReference type="Proteomes" id="UP000464524">
    <property type="component" value="Chromosome"/>
</dbReference>
<feature type="compositionally biased region" description="Basic and acidic residues" evidence="1">
    <location>
        <begin position="76"/>
        <end position="99"/>
    </location>
</feature>
<organism evidence="2 3">
    <name type="scientific">Paraglaciecola mesophila</name>
    <dbReference type="NCBI Taxonomy" id="197222"/>
    <lineage>
        <taxon>Bacteria</taxon>
        <taxon>Pseudomonadati</taxon>
        <taxon>Pseudomonadota</taxon>
        <taxon>Gammaproteobacteria</taxon>
        <taxon>Alteromonadales</taxon>
        <taxon>Alteromonadaceae</taxon>
        <taxon>Paraglaciecola</taxon>
    </lineage>
</organism>
<sequence>MLNDLLFSILPREGKSPIAHDELKVKKIDKKEALKNIDEDSAPYRADKDDPREKKRQRNNQENQVAKQQVASQSTPDKKPKEQSKKTDSDDPKFIDIEV</sequence>
<accession>A0A857JRJ7</accession>
<evidence type="ECO:0000313" key="2">
    <source>
        <dbReference type="EMBL" id="QHJ13761.1"/>
    </source>
</evidence>
<proteinExistence type="predicted"/>
<protein>
    <submittedName>
        <fullName evidence="2">Uncharacterized protein</fullName>
    </submittedName>
</protein>
<dbReference type="OrthoDB" id="6388981at2"/>
<keyword evidence="3" id="KW-1185">Reference proteome</keyword>
<name>A0A857JRJ7_9ALTE</name>
<dbReference type="EMBL" id="CP047656">
    <property type="protein sequence ID" value="QHJ13761.1"/>
    <property type="molecule type" value="Genomic_DNA"/>
</dbReference>
<reference evidence="2 3" key="1">
    <citation type="submission" date="2019-12" db="EMBL/GenBank/DDBJ databases">
        <title>Genome sequencing and assembly of endphytes of Porphyra tenera.</title>
        <authorList>
            <person name="Park J.M."/>
            <person name="Shin R."/>
            <person name="Jo S.H."/>
        </authorList>
    </citation>
    <scope>NUCLEOTIDE SEQUENCE [LARGE SCALE GENOMIC DNA]</scope>
    <source>
        <strain evidence="2 3">GPM4</strain>
    </source>
</reference>
<dbReference type="AlphaFoldDB" id="A0A857JRJ7"/>
<gene>
    <name evidence="2" type="ORF">FX988_04041</name>
</gene>
<evidence type="ECO:0000256" key="1">
    <source>
        <dbReference type="SAM" id="MobiDB-lite"/>
    </source>
</evidence>
<feature type="compositionally biased region" description="Polar residues" evidence="1">
    <location>
        <begin position="60"/>
        <end position="75"/>
    </location>
</feature>
<feature type="region of interest" description="Disordered" evidence="1">
    <location>
        <begin position="32"/>
        <end position="99"/>
    </location>
</feature>
<dbReference type="RefSeq" id="WP_160181830.1">
    <property type="nucleotide sequence ID" value="NZ_CP047656.1"/>
</dbReference>
<evidence type="ECO:0000313" key="3">
    <source>
        <dbReference type="Proteomes" id="UP000464524"/>
    </source>
</evidence>
<dbReference type="KEGG" id="pmes:FX988_04041"/>